<sequence>MVSRRGRKKKMWNNGSCVTYAVRKEHAEDENRHGPDKKFRDKWYRRSDAVARYAERYKGGYSAYYGCYNYDNDMRCDCARGSGESARGKGCGSKYVVADRTIRNDTINYEDADKNRFMSRNGCETGYMAHSPFENGKEFNHRKRSGHVGREGACSDYERYGLYEEEDRPDRGTLDMYHERCSDKGDIAEKGSPYREQCPSNEQYYLRGKDSLHRNVENGSPTYRSTERSFSKEEPHGAGYRIGEQRPCNTKDHVTNSYECACRNHSYEVDGRPSENHSTSYYCEDADSLGSNDFRTQSENVHGRVLSARSNRDSLYPARSREPSSSSTYTRTPRSTAKSGGHSSRGKETLYRYLNDDTPKFSVNNELYKTREEMGDSVAHTEGDCDPCQNRRSDHGNSVDRVHGAGYMGRARCASDLSHSEEYDGMRNGEYESYRGVHTGEDSFLEYSSLSKDPYHSSPFSMDQVMAVCSGAFQCIRCKFYFKRLSTLKIHMISHLKRANFFNCTRCNLAYKSCSLVKKHCLKEHNEIVLDVKYSELRIFVAFLSIFREFYNPFVDSFCLNCFTYPKSLNLHPCKGRYAKEKTCMLCGDSTDSVRKHILGGVCQWRVEYEFK</sequence>
<protein>
    <recommendedName>
        <fullName evidence="2">C2H2-type domain-containing protein</fullName>
    </recommendedName>
</protein>
<dbReference type="Proteomes" id="UP000011081">
    <property type="component" value="Unassembled WGS sequence"/>
</dbReference>
<name>L2GSM3_VAVCU</name>
<feature type="region of interest" description="Disordered" evidence="1">
    <location>
        <begin position="378"/>
        <end position="400"/>
    </location>
</feature>
<dbReference type="HOGENOM" id="CLU_370136_0_0_1"/>
<dbReference type="PROSITE" id="PS00028">
    <property type="entry name" value="ZINC_FINGER_C2H2_1"/>
    <property type="match status" value="2"/>
</dbReference>
<dbReference type="STRING" id="948595.L2GSM3"/>
<accession>L2GSM3</accession>
<evidence type="ECO:0000313" key="3">
    <source>
        <dbReference type="EMBL" id="ELA46090.1"/>
    </source>
</evidence>
<organism evidence="3 4">
    <name type="scientific">Vavraia culicis (isolate floridensis)</name>
    <name type="common">Microsporidian parasite</name>
    <dbReference type="NCBI Taxonomy" id="948595"/>
    <lineage>
        <taxon>Eukaryota</taxon>
        <taxon>Fungi</taxon>
        <taxon>Fungi incertae sedis</taxon>
        <taxon>Microsporidia</taxon>
        <taxon>Pleistophoridae</taxon>
        <taxon>Vavraia</taxon>
    </lineage>
</organism>
<dbReference type="OMA" id="RCKFYFK"/>
<dbReference type="RefSeq" id="XP_008075433.1">
    <property type="nucleotide sequence ID" value="XM_008077242.1"/>
</dbReference>
<evidence type="ECO:0000313" key="4">
    <source>
        <dbReference type="Proteomes" id="UP000011081"/>
    </source>
</evidence>
<reference evidence="4" key="1">
    <citation type="submission" date="2011-03" db="EMBL/GenBank/DDBJ databases">
        <title>The genome sequence of Vavraia culicis strain floridensis.</title>
        <authorList>
            <consortium name="The Broad Institute Genome Sequencing Platform"/>
            <person name="Cuomo C."/>
            <person name="Becnel J."/>
            <person name="Sanscrainte N."/>
            <person name="Young S.K."/>
            <person name="Zeng Q."/>
            <person name="Gargeya S."/>
            <person name="Fitzgerald M."/>
            <person name="Haas B."/>
            <person name="Abouelleil A."/>
            <person name="Alvarado L."/>
            <person name="Arachchi H.M."/>
            <person name="Berlin A."/>
            <person name="Chapman S.B."/>
            <person name="Gearin G."/>
            <person name="Goldberg J."/>
            <person name="Griggs A."/>
            <person name="Gujja S."/>
            <person name="Hansen M."/>
            <person name="Heiman D."/>
            <person name="Howarth C."/>
            <person name="Larimer J."/>
            <person name="Lui A."/>
            <person name="MacDonald P.J.P."/>
            <person name="McCowen C."/>
            <person name="Montmayeur A."/>
            <person name="Murphy C."/>
            <person name="Neiman D."/>
            <person name="Pearson M."/>
            <person name="Priest M."/>
            <person name="Roberts A."/>
            <person name="Saif S."/>
            <person name="Shea T."/>
            <person name="Sisk P."/>
            <person name="Stolte C."/>
            <person name="Sykes S."/>
            <person name="Wortman J."/>
            <person name="Nusbaum C."/>
            <person name="Birren B."/>
        </authorList>
    </citation>
    <scope>NUCLEOTIDE SEQUENCE [LARGE SCALE GENOMIC DNA]</scope>
    <source>
        <strain evidence="4">floridensis</strain>
    </source>
</reference>
<dbReference type="OrthoDB" id="6077919at2759"/>
<dbReference type="VEuPathDB" id="MicrosporidiaDB:VCUG_02425"/>
<feature type="domain" description="C2H2-type" evidence="2">
    <location>
        <begin position="504"/>
        <end position="525"/>
    </location>
</feature>
<feature type="domain" description="C2H2-type" evidence="2">
    <location>
        <begin position="475"/>
        <end position="495"/>
    </location>
</feature>
<feature type="compositionally biased region" description="Low complexity" evidence="1">
    <location>
        <begin position="323"/>
        <end position="336"/>
    </location>
</feature>
<evidence type="ECO:0000259" key="2">
    <source>
        <dbReference type="PROSITE" id="PS00028"/>
    </source>
</evidence>
<dbReference type="EMBL" id="GL877465">
    <property type="protein sequence ID" value="ELA46090.1"/>
    <property type="molecule type" value="Genomic_DNA"/>
</dbReference>
<evidence type="ECO:0000256" key="1">
    <source>
        <dbReference type="SAM" id="MobiDB-lite"/>
    </source>
</evidence>
<feature type="region of interest" description="Disordered" evidence="1">
    <location>
        <begin position="294"/>
        <end position="347"/>
    </location>
</feature>
<dbReference type="Gene3D" id="3.30.160.60">
    <property type="entry name" value="Classic Zinc Finger"/>
    <property type="match status" value="1"/>
</dbReference>
<dbReference type="InParanoid" id="L2GSM3"/>
<dbReference type="GeneID" id="19880287"/>
<dbReference type="AlphaFoldDB" id="L2GSM3"/>
<proteinExistence type="predicted"/>
<dbReference type="InterPro" id="IPR013087">
    <property type="entry name" value="Znf_C2H2_type"/>
</dbReference>
<feature type="region of interest" description="Disordered" evidence="1">
    <location>
        <begin position="213"/>
        <end position="245"/>
    </location>
</feature>
<feature type="compositionally biased region" description="Basic and acidic residues" evidence="1">
    <location>
        <begin position="225"/>
        <end position="236"/>
    </location>
</feature>
<dbReference type="SMART" id="SM00355">
    <property type="entry name" value="ZnF_C2H2"/>
    <property type="match status" value="2"/>
</dbReference>
<keyword evidence="4" id="KW-1185">Reference proteome</keyword>
<gene>
    <name evidence="3" type="ORF">VCUG_02425</name>
</gene>